<dbReference type="PANTHER" id="PTHR31120:SF6">
    <property type="entry name" value="METALLOPROTEASE TIKI HOMOLOG"/>
    <property type="match status" value="1"/>
</dbReference>
<dbReference type="OrthoDB" id="9798714at2"/>
<dbReference type="GO" id="GO:0030178">
    <property type="term" value="P:negative regulation of Wnt signaling pathway"/>
    <property type="evidence" value="ECO:0007669"/>
    <property type="project" value="InterPro"/>
</dbReference>
<evidence type="ECO:0000256" key="2">
    <source>
        <dbReference type="ARBA" id="ARBA00001941"/>
    </source>
</evidence>
<name>A0A4U3KZJ9_9BACT</name>
<keyword evidence="6" id="KW-0479">Metal-binding</keyword>
<comment type="cofactor">
    <cofactor evidence="2">
        <name>Co(2+)</name>
        <dbReference type="ChEBI" id="CHEBI:48828"/>
    </cofactor>
</comment>
<accession>A0A4U3KZJ9</accession>
<evidence type="ECO:0000256" key="5">
    <source>
        <dbReference type="ARBA" id="ARBA00022692"/>
    </source>
</evidence>
<comment type="subcellular location">
    <subcellularLocation>
        <location evidence="3">Membrane</location>
        <topology evidence="3">Single-pass type I membrane protein</topology>
    </subcellularLocation>
</comment>
<dbReference type="GO" id="GO:0016020">
    <property type="term" value="C:membrane"/>
    <property type="evidence" value="ECO:0007669"/>
    <property type="project" value="UniProtKB-SubCell"/>
</dbReference>
<evidence type="ECO:0000256" key="6">
    <source>
        <dbReference type="ARBA" id="ARBA00022723"/>
    </source>
</evidence>
<evidence type="ECO:0000256" key="7">
    <source>
        <dbReference type="ARBA" id="ARBA00022729"/>
    </source>
</evidence>
<keyword evidence="12" id="KW-0325">Glycoprotein</keyword>
<keyword evidence="9" id="KW-1133">Transmembrane helix</keyword>
<dbReference type="Proteomes" id="UP000305848">
    <property type="component" value="Unassembled WGS sequence"/>
</dbReference>
<protein>
    <submittedName>
        <fullName evidence="13">TraB/GumN family protein</fullName>
    </submittedName>
</protein>
<organism evidence="13 14">
    <name type="scientific">Ilyomonas limi</name>
    <dbReference type="NCBI Taxonomy" id="2575867"/>
    <lineage>
        <taxon>Bacteria</taxon>
        <taxon>Pseudomonadati</taxon>
        <taxon>Bacteroidota</taxon>
        <taxon>Chitinophagia</taxon>
        <taxon>Chitinophagales</taxon>
        <taxon>Chitinophagaceae</taxon>
        <taxon>Ilyomonas</taxon>
    </lineage>
</organism>
<dbReference type="AlphaFoldDB" id="A0A4U3KZJ9"/>
<dbReference type="RefSeq" id="WP_137262063.1">
    <property type="nucleotide sequence ID" value="NZ_SZQL01000009.1"/>
</dbReference>
<dbReference type="InterPro" id="IPR040230">
    <property type="entry name" value="TIKI1/2-like"/>
</dbReference>
<dbReference type="EMBL" id="SZQL01000009">
    <property type="protein sequence ID" value="TKK67960.1"/>
    <property type="molecule type" value="Genomic_DNA"/>
</dbReference>
<evidence type="ECO:0000256" key="10">
    <source>
        <dbReference type="ARBA" id="ARBA00023049"/>
    </source>
</evidence>
<gene>
    <name evidence="13" type="ORF">FC093_12135</name>
</gene>
<evidence type="ECO:0000313" key="13">
    <source>
        <dbReference type="EMBL" id="TKK67960.1"/>
    </source>
</evidence>
<sequence length="1160" mass="131522">MRKVHIIVAFVALFFGNFLFAQQLPSTLLWKISGNGLQKPSYLYGTMHLTDERIFNLGDSLYKAIENTEGFAIEINPDDFTPFIIDEAKKSILASQRLKDMMSDKEFKKYAKVLAKKFNKDEDDITTADVLKEKNKWIEESYKTGKMQTFLDAYLFDVARRQGKWTGGVEDMQDQENLINYAVDESDIEELAVNDGKSGGKAKATSGTEQLINFYVKNDLNAIERLSYFDDSAYRDKLLTVRNRKMAMRMDSLSHERSMVFAVGAAHLPGSDGLIALLTKKGFMVTPVFSSKKIKPAAYKVPEIALPWYDVKDEAGLYVASMPGKAGNMTLYGIMNMKMYFDVFNSTMYMTTALQTPYSKEMADSVMGVMASYYFGTSDYNKGKPVTVSNVSGREFILDKDKYSRGYLLYKDGVMYMAIAVAMKKDTAVANAINQFLHSYVITENNNKTDDTKYITYTNAEKAYSIDVPAQPKSTDDLASASDDKSISRDLKTVVDPKSGDYLFFGVNEAAPGFFIPNDSVMLASMKESQKDKFSKLSIDTTYFKDGHRVMEMGGMLVQAPVMMKARYEFRGNRWYALVAMYDPKKDNPVVDRFFGSFKMLDYTVPEWKQYTTGDTLFSTWAPGEFTTDDVSDSSDINTTYKYESFDKFRADGYTVTTEPFSKYYWQKDDTTLLKKLGHTNIHYNDTILSEKFISNGGVRGMEMVVQQEGAANVRRKRLLLNDNKLYNLVTIQPLSEIYNNNTNKFFEDFRFAKAAPNDQLFNSKATLLLHDLSSKDSATRATAKDFLNTVPFSKEELPLLHEALLKQYADDEEGYGTTKEALQRAIINMDDSSSYYFAKDHYLSAAENDKNVLLGILLHFPTKEHYQDIKTALLQQPPKQQPDYSFVSAFTDSLQLTASIFADLLPLLDDTVMAPSILRIARPLLDSGLMDITVTEPYQQSILRFAQQHYKNIKSDPDSYDYSDYALLDVLGYINNTATNAALQSWTLLKKSPYLQMSAACKLLHNKQVLNPSTLQNLAAEKGTRTALYDTLRAYKKEALYPKAYLTQKDFAESYVYTAASDDDEPSNLTYLTQKVINFKGKEARFYFYKVTYGEEDDASYSLACAGPFNVNANTISAEDATGEMYYEEDFDPTNLPAQMDALIKQMEDWYGWGKKNGE</sequence>
<dbReference type="GO" id="GO:0004222">
    <property type="term" value="F:metalloendopeptidase activity"/>
    <property type="evidence" value="ECO:0007669"/>
    <property type="project" value="TreeGrafter"/>
</dbReference>
<evidence type="ECO:0000256" key="11">
    <source>
        <dbReference type="ARBA" id="ARBA00023136"/>
    </source>
</evidence>
<reference evidence="13 14" key="1">
    <citation type="submission" date="2019-05" db="EMBL/GenBank/DDBJ databases">
        <title>Panacibacter sp. strain 17mud1-8 Genome sequencing and assembly.</title>
        <authorList>
            <person name="Chhetri G."/>
        </authorList>
    </citation>
    <scope>NUCLEOTIDE SEQUENCE [LARGE SCALE GENOMIC DNA]</scope>
    <source>
        <strain evidence="13 14">17mud1-8</strain>
    </source>
</reference>
<keyword evidence="4" id="KW-0645">Protease</keyword>
<comment type="cofactor">
    <cofactor evidence="1">
        <name>Mn(2+)</name>
        <dbReference type="ChEBI" id="CHEBI:29035"/>
    </cofactor>
</comment>
<evidence type="ECO:0000256" key="8">
    <source>
        <dbReference type="ARBA" id="ARBA00022801"/>
    </source>
</evidence>
<keyword evidence="5" id="KW-0812">Transmembrane</keyword>
<evidence type="ECO:0000256" key="3">
    <source>
        <dbReference type="ARBA" id="ARBA00004479"/>
    </source>
</evidence>
<dbReference type="InterPro" id="IPR002816">
    <property type="entry name" value="TraB/PrgY/GumN_fam"/>
</dbReference>
<keyword evidence="11" id="KW-0472">Membrane</keyword>
<evidence type="ECO:0000256" key="1">
    <source>
        <dbReference type="ARBA" id="ARBA00001936"/>
    </source>
</evidence>
<evidence type="ECO:0000256" key="12">
    <source>
        <dbReference type="ARBA" id="ARBA00023180"/>
    </source>
</evidence>
<dbReference type="CDD" id="cd14789">
    <property type="entry name" value="Tiki"/>
    <property type="match status" value="1"/>
</dbReference>
<dbReference type="GO" id="GO:0006508">
    <property type="term" value="P:proteolysis"/>
    <property type="evidence" value="ECO:0007669"/>
    <property type="project" value="UniProtKB-KW"/>
</dbReference>
<keyword evidence="10" id="KW-0482">Metalloprotease</keyword>
<comment type="caution">
    <text evidence="13">The sequence shown here is derived from an EMBL/GenBank/DDBJ whole genome shotgun (WGS) entry which is preliminary data.</text>
</comment>
<keyword evidence="7" id="KW-0732">Signal</keyword>
<keyword evidence="14" id="KW-1185">Reference proteome</keyword>
<dbReference type="PANTHER" id="PTHR31120">
    <property type="entry name" value="METALLOPROTEASE TIKI"/>
    <property type="match status" value="1"/>
</dbReference>
<evidence type="ECO:0000313" key="14">
    <source>
        <dbReference type="Proteomes" id="UP000305848"/>
    </source>
</evidence>
<dbReference type="Pfam" id="PF01963">
    <property type="entry name" value="TraB_PrgY_gumN"/>
    <property type="match status" value="1"/>
</dbReference>
<dbReference type="GO" id="GO:0046872">
    <property type="term" value="F:metal ion binding"/>
    <property type="evidence" value="ECO:0007669"/>
    <property type="project" value="UniProtKB-KW"/>
</dbReference>
<keyword evidence="8" id="KW-0378">Hydrolase</keyword>
<evidence type="ECO:0000256" key="9">
    <source>
        <dbReference type="ARBA" id="ARBA00022989"/>
    </source>
</evidence>
<evidence type="ECO:0000256" key="4">
    <source>
        <dbReference type="ARBA" id="ARBA00022670"/>
    </source>
</evidence>
<proteinExistence type="predicted"/>